<organism evidence="3 4">
    <name type="scientific">Centaurea solstitialis</name>
    <name type="common">yellow star-thistle</name>
    <dbReference type="NCBI Taxonomy" id="347529"/>
    <lineage>
        <taxon>Eukaryota</taxon>
        <taxon>Viridiplantae</taxon>
        <taxon>Streptophyta</taxon>
        <taxon>Embryophyta</taxon>
        <taxon>Tracheophyta</taxon>
        <taxon>Spermatophyta</taxon>
        <taxon>Magnoliopsida</taxon>
        <taxon>eudicotyledons</taxon>
        <taxon>Gunneridae</taxon>
        <taxon>Pentapetalae</taxon>
        <taxon>asterids</taxon>
        <taxon>campanulids</taxon>
        <taxon>Asterales</taxon>
        <taxon>Asteraceae</taxon>
        <taxon>Carduoideae</taxon>
        <taxon>Cardueae</taxon>
        <taxon>Centaureinae</taxon>
        <taxon>Centaurea</taxon>
    </lineage>
</organism>
<evidence type="ECO:0000259" key="2">
    <source>
        <dbReference type="Pfam" id="PF00078"/>
    </source>
</evidence>
<comment type="caution">
    <text evidence="3">The sequence shown here is derived from an EMBL/GenBank/DDBJ whole genome shotgun (WGS) entry which is preliminary data.</text>
</comment>
<dbReference type="InterPro" id="IPR043128">
    <property type="entry name" value="Rev_trsase/Diguanyl_cyclase"/>
</dbReference>
<dbReference type="InterPro" id="IPR053134">
    <property type="entry name" value="RNA-dir_DNA_polymerase"/>
</dbReference>
<protein>
    <recommendedName>
        <fullName evidence="2">Reverse transcriptase domain-containing protein</fullName>
    </recommendedName>
</protein>
<dbReference type="EMBL" id="JARYMX010000003">
    <property type="protein sequence ID" value="KAJ9556454.1"/>
    <property type="molecule type" value="Genomic_DNA"/>
</dbReference>
<name>A0AA38T8R5_9ASTR</name>
<reference evidence="3" key="1">
    <citation type="submission" date="2023-03" db="EMBL/GenBank/DDBJ databases">
        <title>Chromosome-scale reference genome and RAD-based genetic map of yellow starthistle (Centaurea solstitialis) reveal putative structural variation and QTLs associated with invader traits.</title>
        <authorList>
            <person name="Reatini B."/>
            <person name="Cang F.A."/>
            <person name="Jiang Q."/>
            <person name="Mckibben M.T.W."/>
            <person name="Barker M.S."/>
            <person name="Rieseberg L.H."/>
            <person name="Dlugosch K.M."/>
        </authorList>
    </citation>
    <scope>NUCLEOTIDE SEQUENCE</scope>
    <source>
        <strain evidence="3">CAN-66</strain>
        <tissue evidence="3">Leaf</tissue>
    </source>
</reference>
<evidence type="ECO:0000313" key="3">
    <source>
        <dbReference type="EMBL" id="KAJ9556454.1"/>
    </source>
</evidence>
<gene>
    <name evidence="3" type="ORF">OSB04_011068</name>
</gene>
<dbReference type="PANTHER" id="PTHR24559">
    <property type="entry name" value="TRANSPOSON TY3-I GAG-POL POLYPROTEIN"/>
    <property type="match status" value="1"/>
</dbReference>
<keyword evidence="1" id="KW-0812">Transmembrane</keyword>
<dbReference type="CDD" id="cd01647">
    <property type="entry name" value="RT_LTR"/>
    <property type="match status" value="1"/>
</dbReference>
<keyword evidence="1" id="KW-1133">Transmembrane helix</keyword>
<evidence type="ECO:0000256" key="1">
    <source>
        <dbReference type="SAM" id="Phobius"/>
    </source>
</evidence>
<feature type="transmembrane region" description="Helical" evidence="1">
    <location>
        <begin position="21"/>
        <end position="43"/>
    </location>
</feature>
<sequence length="245" mass="27452">MPRLIPAVSLMTPKQPSSFGFAIEAPMVVALSGLAGVFIFLILAKHAYFCYLDGYSGFLQIPAHPNDKEKTTYTCLYGTFAYRLMPFGLCNAPTTFRRCMMAIFFSFIGKSLEVFMDEFSVHGPNLTDAFQTFLRYFTEVHLVLNWKKCHFVVTEGVVLVHVVSNRGIEVDRAKIERLPPLTNVKGVCSFLGHADFPKVVYPLTELLAKDTMFVFTSSCLDAFDKLKKALSSGPHYPTARLVTSF</sequence>
<dbReference type="Pfam" id="PF00078">
    <property type="entry name" value="RVT_1"/>
    <property type="match status" value="1"/>
</dbReference>
<dbReference type="Gene3D" id="3.30.70.270">
    <property type="match status" value="2"/>
</dbReference>
<dbReference type="InterPro" id="IPR043502">
    <property type="entry name" value="DNA/RNA_pol_sf"/>
</dbReference>
<dbReference type="Gene3D" id="3.10.10.10">
    <property type="entry name" value="HIV Type 1 Reverse Transcriptase, subunit A, domain 1"/>
    <property type="match status" value="1"/>
</dbReference>
<keyword evidence="1" id="KW-0472">Membrane</keyword>
<keyword evidence="4" id="KW-1185">Reference proteome</keyword>
<dbReference type="InterPro" id="IPR000477">
    <property type="entry name" value="RT_dom"/>
</dbReference>
<proteinExistence type="predicted"/>
<evidence type="ECO:0000313" key="4">
    <source>
        <dbReference type="Proteomes" id="UP001172457"/>
    </source>
</evidence>
<dbReference type="PANTHER" id="PTHR24559:SF444">
    <property type="entry name" value="REVERSE TRANSCRIPTASE DOMAIN-CONTAINING PROTEIN"/>
    <property type="match status" value="1"/>
</dbReference>
<accession>A0AA38T8R5</accession>
<dbReference type="SUPFAM" id="SSF56672">
    <property type="entry name" value="DNA/RNA polymerases"/>
    <property type="match status" value="1"/>
</dbReference>
<dbReference type="AlphaFoldDB" id="A0AA38T8R5"/>
<feature type="domain" description="Reverse transcriptase" evidence="2">
    <location>
        <begin position="43"/>
        <end position="158"/>
    </location>
</feature>
<dbReference type="Proteomes" id="UP001172457">
    <property type="component" value="Chromosome 3"/>
</dbReference>